<sequence length="366" mass="41713">MAACESHTACLSPMGSAAVTPVLPTDVLCILMDFLDIRTLKAASLVNRDFKYGADRLIWQSFYICVSATVYDVVGCNSELRRIEEGCRIACTGIRPQRIRKFTLIFSVYSWDDYYPAGDFEQGILGTVFATLRLLMGLRQLELDLACASGRIDGLMSNIVRVPFPFQLERFALTKDTYHEMEFLTASQPSPSIGRRIPKYAVKEPLRRRPLHVLDSGEWHLLKNRPITHLFAALIHADEVFDLFGSLRQTPARMLPRVFQYAAAHRDYMFPTCGGIFMIYHSSVFGELVMDLRPEWILAQSPGAIESGLLREFQIMPAPSQSQAGAEEDWELMREDVDVRELGSEPLTRRRRRFPAMPRFWLSFIS</sequence>
<dbReference type="Proteomes" id="UP000886523">
    <property type="component" value="Unassembled WGS sequence"/>
</dbReference>
<name>A0A9P6B7H1_9AGAM</name>
<proteinExistence type="predicted"/>
<dbReference type="AlphaFoldDB" id="A0A9P6B7H1"/>
<evidence type="ECO:0000313" key="2">
    <source>
        <dbReference type="Proteomes" id="UP000886523"/>
    </source>
</evidence>
<comment type="caution">
    <text evidence="1">The sequence shown here is derived from an EMBL/GenBank/DDBJ whole genome shotgun (WGS) entry which is preliminary data.</text>
</comment>
<protein>
    <recommendedName>
        <fullName evidence="3">F-box domain-containing protein</fullName>
    </recommendedName>
</protein>
<organism evidence="1 2">
    <name type="scientific">Hydnum rufescens UP504</name>
    <dbReference type="NCBI Taxonomy" id="1448309"/>
    <lineage>
        <taxon>Eukaryota</taxon>
        <taxon>Fungi</taxon>
        <taxon>Dikarya</taxon>
        <taxon>Basidiomycota</taxon>
        <taxon>Agaricomycotina</taxon>
        <taxon>Agaricomycetes</taxon>
        <taxon>Cantharellales</taxon>
        <taxon>Hydnaceae</taxon>
        <taxon>Hydnum</taxon>
    </lineage>
</organism>
<dbReference type="InterPro" id="IPR036047">
    <property type="entry name" value="F-box-like_dom_sf"/>
</dbReference>
<evidence type="ECO:0000313" key="1">
    <source>
        <dbReference type="EMBL" id="KAF9519178.1"/>
    </source>
</evidence>
<gene>
    <name evidence="1" type="ORF">BS47DRAFT_1337404</name>
</gene>
<dbReference type="SUPFAM" id="SSF81383">
    <property type="entry name" value="F-box domain"/>
    <property type="match status" value="1"/>
</dbReference>
<accession>A0A9P6B7H1</accession>
<reference evidence="1" key="1">
    <citation type="journal article" date="2020" name="Nat. Commun.">
        <title>Large-scale genome sequencing of mycorrhizal fungi provides insights into the early evolution of symbiotic traits.</title>
        <authorList>
            <person name="Miyauchi S."/>
            <person name="Kiss E."/>
            <person name="Kuo A."/>
            <person name="Drula E."/>
            <person name="Kohler A."/>
            <person name="Sanchez-Garcia M."/>
            <person name="Morin E."/>
            <person name="Andreopoulos B."/>
            <person name="Barry K.W."/>
            <person name="Bonito G."/>
            <person name="Buee M."/>
            <person name="Carver A."/>
            <person name="Chen C."/>
            <person name="Cichocki N."/>
            <person name="Clum A."/>
            <person name="Culley D."/>
            <person name="Crous P.W."/>
            <person name="Fauchery L."/>
            <person name="Girlanda M."/>
            <person name="Hayes R.D."/>
            <person name="Keri Z."/>
            <person name="LaButti K."/>
            <person name="Lipzen A."/>
            <person name="Lombard V."/>
            <person name="Magnuson J."/>
            <person name="Maillard F."/>
            <person name="Murat C."/>
            <person name="Nolan M."/>
            <person name="Ohm R.A."/>
            <person name="Pangilinan J."/>
            <person name="Pereira M.F."/>
            <person name="Perotto S."/>
            <person name="Peter M."/>
            <person name="Pfister S."/>
            <person name="Riley R."/>
            <person name="Sitrit Y."/>
            <person name="Stielow J.B."/>
            <person name="Szollosi G."/>
            <person name="Zifcakova L."/>
            <person name="Stursova M."/>
            <person name="Spatafora J.W."/>
            <person name="Tedersoo L."/>
            <person name="Vaario L.M."/>
            <person name="Yamada A."/>
            <person name="Yan M."/>
            <person name="Wang P."/>
            <person name="Xu J."/>
            <person name="Bruns T."/>
            <person name="Baldrian P."/>
            <person name="Vilgalys R."/>
            <person name="Dunand C."/>
            <person name="Henrissat B."/>
            <person name="Grigoriev I.V."/>
            <person name="Hibbett D."/>
            <person name="Nagy L.G."/>
            <person name="Martin F.M."/>
        </authorList>
    </citation>
    <scope>NUCLEOTIDE SEQUENCE</scope>
    <source>
        <strain evidence="1">UP504</strain>
    </source>
</reference>
<dbReference type="EMBL" id="MU128919">
    <property type="protein sequence ID" value="KAF9519178.1"/>
    <property type="molecule type" value="Genomic_DNA"/>
</dbReference>
<keyword evidence="2" id="KW-1185">Reference proteome</keyword>
<evidence type="ECO:0008006" key="3">
    <source>
        <dbReference type="Google" id="ProtNLM"/>
    </source>
</evidence>